<feature type="transmembrane region" description="Helical" evidence="2">
    <location>
        <begin position="584"/>
        <end position="604"/>
    </location>
</feature>
<dbReference type="KEGG" id="mbe:MBM_07665"/>
<feature type="transmembrane region" description="Helical" evidence="2">
    <location>
        <begin position="644"/>
        <end position="664"/>
    </location>
</feature>
<feature type="compositionally biased region" description="Polar residues" evidence="1">
    <location>
        <begin position="807"/>
        <end position="817"/>
    </location>
</feature>
<dbReference type="InterPro" id="IPR053001">
    <property type="entry name" value="MNNG_permease-like"/>
</dbReference>
<dbReference type="EMBL" id="JH921447">
    <property type="protein sequence ID" value="EKD13988.1"/>
    <property type="molecule type" value="Genomic_DNA"/>
</dbReference>
<organism evidence="4 5">
    <name type="scientific">Marssonina brunnea f. sp. multigermtubi (strain MB_m1)</name>
    <name type="common">Marssonina leaf spot fungus</name>
    <dbReference type="NCBI Taxonomy" id="1072389"/>
    <lineage>
        <taxon>Eukaryota</taxon>
        <taxon>Fungi</taxon>
        <taxon>Dikarya</taxon>
        <taxon>Ascomycota</taxon>
        <taxon>Pezizomycotina</taxon>
        <taxon>Leotiomycetes</taxon>
        <taxon>Helotiales</taxon>
        <taxon>Drepanopezizaceae</taxon>
        <taxon>Drepanopeziza</taxon>
    </lineage>
</organism>
<keyword evidence="2" id="KW-0472">Membrane</keyword>
<dbReference type="HOGENOM" id="CLU_336810_0_0_1"/>
<keyword evidence="2" id="KW-0812">Transmembrane</keyword>
<feature type="transmembrane region" description="Helical" evidence="2">
    <location>
        <begin position="539"/>
        <end position="564"/>
    </location>
</feature>
<protein>
    <recommendedName>
        <fullName evidence="3">DUF3533 domain-containing protein</fullName>
    </recommendedName>
</protein>
<feature type="transmembrane region" description="Helical" evidence="2">
    <location>
        <begin position="350"/>
        <end position="373"/>
    </location>
</feature>
<feature type="compositionally biased region" description="Basic and acidic residues" evidence="1">
    <location>
        <begin position="772"/>
        <end position="781"/>
    </location>
</feature>
<feature type="compositionally biased region" description="Basic and acidic residues" evidence="1">
    <location>
        <begin position="790"/>
        <end position="804"/>
    </location>
</feature>
<dbReference type="GO" id="GO:0016020">
    <property type="term" value="C:membrane"/>
    <property type="evidence" value="ECO:0007669"/>
    <property type="project" value="TreeGrafter"/>
</dbReference>
<evidence type="ECO:0000313" key="5">
    <source>
        <dbReference type="Proteomes" id="UP000006753"/>
    </source>
</evidence>
<evidence type="ECO:0000256" key="1">
    <source>
        <dbReference type="SAM" id="MobiDB-lite"/>
    </source>
</evidence>
<keyword evidence="2" id="KW-1133">Transmembrane helix</keyword>
<feature type="region of interest" description="Disordered" evidence="1">
    <location>
        <begin position="772"/>
        <end position="846"/>
    </location>
</feature>
<evidence type="ECO:0000313" key="4">
    <source>
        <dbReference type="EMBL" id="EKD13988.1"/>
    </source>
</evidence>
<dbReference type="Proteomes" id="UP000006753">
    <property type="component" value="Unassembled WGS sequence"/>
</dbReference>
<dbReference type="GeneID" id="18763600"/>
<name>K1WZC2_MARBU</name>
<dbReference type="Pfam" id="PF12051">
    <property type="entry name" value="DUF3533"/>
    <property type="match status" value="1"/>
</dbReference>
<gene>
    <name evidence="4" type="ORF">MBM_07665</name>
</gene>
<feature type="compositionally biased region" description="Low complexity" evidence="1">
    <location>
        <begin position="109"/>
        <end position="124"/>
    </location>
</feature>
<dbReference type="OrthoDB" id="2140105at2759"/>
<evidence type="ECO:0000259" key="3">
    <source>
        <dbReference type="Pfam" id="PF12051"/>
    </source>
</evidence>
<sequence length="846" mass="94658">MYLILIKRVRVMRVSIRPHIPLSQALHALPTQDIRLPLTPAIPRRIEVRPIAIPDRRRIMRQDQDPSLGILPPDARHLVSDPLQALLEPLILPRLREPDQAGPPGLPGAGLVAPEPAPQHAPQHADVDVGVQERVLVLQDDQPPPHPPLRRKSPHLRGSFRDRIRHPGAVPELVIAADVEDPFEFSALHTVPPVRASGDDERGVRADIILEMQVREQLEPDLAIGVSTITPTGAHSDVRDDAIPGFTEGAINLDNASTILSKTDIPPQRISYLTPSSFAKIKFQGTKVDRNHRPLLIPRLRLQENAVATGSEQHPEFHPNRVMYSKAKQNRLRGSDKVLTPIRKNFLKAAYINFALLQLLFLGLFVYIFGSLYQQTSRIHALKVLYVDFDGGSIGQAVRGAYASLKGDGFPTLKERQASGFEIDSLRGEVCQRHYWAVIYTSPGASDRLEAALAGRGTSTYDPSDVLTYIWNQALYPAVVDSAISSNIQSLSSAARVLYSTNGTFASVDVSDQAAIAVFSNPWTLESINIQPTSQGSRLIYNSLVIILILIQEFFYLGTINGLYAHFKIYTKVYPHRIIAYRNAISLSYTLIGSLCVTGSIWAFKAGWEVDGKQFALSWAILWLFAHLNFLALDLFTVWLDPPYIPMALITWVIFNVASILLPFELSNGFYRWGFAMPAHEVYQVLIDIWSRGCNPRLHYALPILFVWEIIGLCGSALGVYRRCHYAVIAEEAAEKAFRDRVDAATAFEKKHDQERDEAMEIRRDMGILKEESGEQSRDAEIVGEEEAEREAIEENIRNEDNILRRAQTSASRTYNFGPSFGFTSYGPEDRDDKDNGRRRGSGLTL</sequence>
<dbReference type="InterPro" id="IPR022703">
    <property type="entry name" value="DUF3533"/>
</dbReference>
<dbReference type="InParanoid" id="K1WZC2"/>
<feature type="region of interest" description="Disordered" evidence="1">
    <location>
        <begin position="96"/>
        <end position="124"/>
    </location>
</feature>
<feature type="transmembrane region" description="Helical" evidence="2">
    <location>
        <begin position="616"/>
        <end position="638"/>
    </location>
</feature>
<accession>K1WZC2</accession>
<feature type="compositionally biased region" description="Basic and acidic residues" evidence="1">
    <location>
        <begin position="828"/>
        <end position="838"/>
    </location>
</feature>
<evidence type="ECO:0000256" key="2">
    <source>
        <dbReference type="SAM" id="Phobius"/>
    </source>
</evidence>
<keyword evidence="5" id="KW-1185">Reference proteome</keyword>
<feature type="domain" description="DUF3533" evidence="3">
    <location>
        <begin position="354"/>
        <end position="712"/>
    </location>
</feature>
<dbReference type="AlphaFoldDB" id="K1WZC2"/>
<feature type="region of interest" description="Disordered" evidence="1">
    <location>
        <begin position="139"/>
        <end position="162"/>
    </location>
</feature>
<feature type="transmembrane region" description="Helical" evidence="2">
    <location>
        <begin position="700"/>
        <end position="721"/>
    </location>
</feature>
<dbReference type="eggNOG" id="ENOG502QTP0">
    <property type="taxonomic scope" value="Eukaryota"/>
</dbReference>
<reference evidence="4 5" key="1">
    <citation type="journal article" date="2012" name="BMC Genomics">
        <title>Sequencing the genome of Marssonina brunnea reveals fungus-poplar co-evolution.</title>
        <authorList>
            <person name="Zhu S."/>
            <person name="Cao Y.-Z."/>
            <person name="Jiang C."/>
            <person name="Tan B.-Y."/>
            <person name="Wang Z."/>
            <person name="Feng S."/>
            <person name="Zhang L."/>
            <person name="Su X.-H."/>
            <person name="Brejova B."/>
            <person name="Vinar T."/>
            <person name="Xu M."/>
            <person name="Wang M.-X."/>
            <person name="Zhang S.-G."/>
            <person name="Huang M.-R."/>
            <person name="Wu R."/>
            <person name="Zhou Y."/>
        </authorList>
    </citation>
    <scope>NUCLEOTIDE SEQUENCE [LARGE SCALE GENOMIC DNA]</scope>
    <source>
        <strain evidence="4 5">MB_m1</strain>
    </source>
</reference>
<proteinExistence type="predicted"/>
<dbReference type="PANTHER" id="PTHR34814">
    <property type="entry name" value="NITROSOGUANIDINE RESISTANCE PROTEIN SNG1"/>
    <property type="match status" value="1"/>
</dbReference>
<dbReference type="PANTHER" id="PTHR34814:SF2">
    <property type="entry name" value="DUF3533 DOMAIN-CONTAINING PROTEIN"/>
    <property type="match status" value="1"/>
</dbReference>